<dbReference type="PANTHER" id="PTHR46621:SF1">
    <property type="entry name" value="SNRNA-ACTIVATING PROTEIN COMPLEX SUBUNIT 4"/>
    <property type="match status" value="1"/>
</dbReference>
<dbReference type="InterPro" id="IPR051575">
    <property type="entry name" value="Myb-like_DNA-bd"/>
</dbReference>
<evidence type="ECO:0000259" key="6">
    <source>
        <dbReference type="PROSITE" id="PS50090"/>
    </source>
</evidence>
<protein>
    <submittedName>
        <fullName evidence="8">Putative homeodomain protein</fullName>
    </submittedName>
</protein>
<dbReference type="InterPro" id="IPR009057">
    <property type="entry name" value="Homeodomain-like_sf"/>
</dbReference>
<dbReference type="InterPro" id="IPR017930">
    <property type="entry name" value="Myb_dom"/>
</dbReference>
<reference evidence="8" key="1">
    <citation type="submission" date="2017-01" db="EMBL/GenBank/DDBJ databases">
        <title>Genes encoding transcription factor in Volvariella volvacea exhibits differential expression in fruiting body development.</title>
        <authorList>
            <person name="Meng L."/>
            <person name="Xie B."/>
        </authorList>
    </citation>
    <scope>NUCLEOTIDE SEQUENCE</scope>
    <source>
        <strain evidence="8">GME11623</strain>
    </source>
</reference>
<feature type="compositionally biased region" description="Polar residues" evidence="5">
    <location>
        <begin position="527"/>
        <end position="540"/>
    </location>
</feature>
<evidence type="ECO:0000256" key="2">
    <source>
        <dbReference type="ARBA" id="ARBA00023125"/>
    </source>
</evidence>
<feature type="domain" description="Myb-like" evidence="6">
    <location>
        <begin position="64"/>
        <end position="114"/>
    </location>
</feature>
<feature type="region of interest" description="Disordered" evidence="5">
    <location>
        <begin position="507"/>
        <end position="540"/>
    </location>
</feature>
<keyword evidence="1" id="KW-0805">Transcription regulation</keyword>
<feature type="region of interest" description="Disordered" evidence="5">
    <location>
        <begin position="681"/>
        <end position="700"/>
    </location>
</feature>
<dbReference type="GO" id="GO:0001006">
    <property type="term" value="F:RNA polymerase III type 3 promoter sequence-specific DNA binding"/>
    <property type="evidence" value="ECO:0007669"/>
    <property type="project" value="TreeGrafter"/>
</dbReference>
<keyword evidence="4" id="KW-0539">Nucleus</keyword>
<dbReference type="Pfam" id="PF13921">
    <property type="entry name" value="Myb_DNA-bind_6"/>
    <property type="match status" value="1"/>
</dbReference>
<feature type="domain" description="HTH myb-type" evidence="7">
    <location>
        <begin position="64"/>
        <end position="118"/>
    </location>
</feature>
<feature type="compositionally biased region" description="Polar residues" evidence="5">
    <location>
        <begin position="419"/>
        <end position="428"/>
    </location>
</feature>
<feature type="domain" description="HTH myb-type" evidence="7">
    <location>
        <begin position="24"/>
        <end position="59"/>
    </location>
</feature>
<feature type="compositionally biased region" description="Basic and acidic residues" evidence="5">
    <location>
        <begin position="730"/>
        <end position="740"/>
    </location>
</feature>
<dbReference type="CDD" id="cd00167">
    <property type="entry name" value="SANT"/>
    <property type="match status" value="2"/>
</dbReference>
<feature type="region of interest" description="Disordered" evidence="5">
    <location>
        <begin position="715"/>
        <end position="746"/>
    </location>
</feature>
<organism evidence="8">
    <name type="scientific">Volvariella volvacea</name>
    <dbReference type="NCBI Taxonomy" id="36659"/>
    <lineage>
        <taxon>Eukaryota</taxon>
        <taxon>Fungi</taxon>
        <taxon>Dikarya</taxon>
        <taxon>Basidiomycota</taxon>
        <taxon>Agaricomycotina</taxon>
        <taxon>Agaricomycetes</taxon>
        <taxon>Agaricomycetidae</taxon>
        <taxon>Agaricales</taxon>
        <taxon>Pluteineae</taxon>
        <taxon>Pluteaceae</taxon>
        <taxon>Volvariella</taxon>
    </lineage>
</organism>
<dbReference type="Gene3D" id="1.10.10.60">
    <property type="entry name" value="Homeodomain-like"/>
    <property type="match status" value="3"/>
</dbReference>
<keyword evidence="3" id="KW-0804">Transcription</keyword>
<feature type="compositionally biased region" description="Low complexity" evidence="5">
    <location>
        <begin position="508"/>
        <end position="517"/>
    </location>
</feature>
<dbReference type="PROSITE" id="PS51294">
    <property type="entry name" value="HTH_MYB"/>
    <property type="match status" value="3"/>
</dbReference>
<evidence type="ECO:0000256" key="4">
    <source>
        <dbReference type="ARBA" id="ARBA00023242"/>
    </source>
</evidence>
<name>A0A2H4Z461_9AGAR</name>
<dbReference type="Pfam" id="PF00249">
    <property type="entry name" value="Myb_DNA-binding"/>
    <property type="match status" value="1"/>
</dbReference>
<dbReference type="EMBL" id="KY441410">
    <property type="protein sequence ID" value="AUF42091.1"/>
    <property type="molecule type" value="mRNA"/>
</dbReference>
<feature type="region of interest" description="Disordered" evidence="5">
    <location>
        <begin position="409"/>
        <end position="455"/>
    </location>
</feature>
<dbReference type="AlphaFoldDB" id="A0A2H4Z461"/>
<sequence length="746" mass="81752">MDRGRRSAPQPRPSSLSHPLFLPDEELRRAVAIHGEHDNWKAVAQFVPGRTNKACRKRWLHSLSPTVKKTAWTAEEDELLRKFYMNYGPKWSAIAREIPGRTDDACSKRYREALDPSLKKGSWSAEEDARLQEAYSRIGSQWTQVGQELGRSGLDCRNRWRLLERLQQRKAKNPQQAQPSASNATPELDELQLFQLSHPGDTLPAVFDGGHPGSSTNTDPSILGFHSEFIETNWQSFYPTPSFSFYPNDQLPHPLNRFQQHQVLESSVIPRHTNLPPFNYSSSTLSNALSEVLTNQPRFSANDIRNSGIQSTENSPMPPVVPQIDDMPADESQVTPQDLDLTEPGFIQLFESRSTLTQPPAVNHPLQQNHWPDQQATCQTSSSGDQGHHDISLETSYDVSITIQNTNGTDATDHVAVPTDTTSFTPETNAPALSPQSSPHPSLLTSPLPHSSAVSLNSSDSAFLGTSQSEYSASPQFSTRAASVPASLEFVGSDGIPSVFGTPFHPVSSLSASSSPGNLPPLDLPVTHSSTDAHNEPSTSTDGLLLAPVQTQDAVAPSLPHSHLVKRTSPKRLHKVINAPRLSSSLTLSSDASVRPYACGREECWPSDAVMGKTCYATAKELFDHMREEHSDDSNGTGDAPFRCALAGCGKSWKSLNGLQYHLQISLAHFRDAVSSTFSRSQASLESEDPGGQASDAPDRTHRVEIPFEAWPSSAIARPVASRPTNLGPEFRKENQKNAEETIIVL</sequence>
<accession>A0A2H4Z461</accession>
<evidence type="ECO:0000313" key="8">
    <source>
        <dbReference type="EMBL" id="AUF42091.1"/>
    </source>
</evidence>
<evidence type="ECO:0000256" key="3">
    <source>
        <dbReference type="ARBA" id="ARBA00023163"/>
    </source>
</evidence>
<feature type="domain" description="Myb-like" evidence="6">
    <location>
        <begin position="24"/>
        <end position="63"/>
    </location>
</feature>
<feature type="domain" description="Myb-like" evidence="6">
    <location>
        <begin position="115"/>
        <end position="164"/>
    </location>
</feature>
<evidence type="ECO:0000259" key="7">
    <source>
        <dbReference type="PROSITE" id="PS51294"/>
    </source>
</evidence>
<evidence type="ECO:0000256" key="5">
    <source>
        <dbReference type="SAM" id="MobiDB-lite"/>
    </source>
</evidence>
<dbReference type="GO" id="GO:0042796">
    <property type="term" value="P:snRNA transcription by RNA polymerase III"/>
    <property type="evidence" value="ECO:0007669"/>
    <property type="project" value="TreeGrafter"/>
</dbReference>
<evidence type="ECO:0000256" key="1">
    <source>
        <dbReference type="ARBA" id="ARBA00023015"/>
    </source>
</evidence>
<dbReference type="SMART" id="SM00717">
    <property type="entry name" value="SANT"/>
    <property type="match status" value="3"/>
</dbReference>
<keyword evidence="8" id="KW-0371">Homeobox</keyword>
<dbReference type="GO" id="GO:0019185">
    <property type="term" value="C:snRNA-activating protein complex"/>
    <property type="evidence" value="ECO:0007669"/>
    <property type="project" value="TreeGrafter"/>
</dbReference>
<feature type="compositionally biased region" description="Low complexity" evidence="5">
    <location>
        <begin position="430"/>
        <end position="455"/>
    </location>
</feature>
<dbReference type="GO" id="GO:0000978">
    <property type="term" value="F:RNA polymerase II cis-regulatory region sequence-specific DNA binding"/>
    <property type="evidence" value="ECO:0007669"/>
    <property type="project" value="TreeGrafter"/>
</dbReference>
<proteinExistence type="evidence at transcript level"/>
<dbReference type="InterPro" id="IPR001005">
    <property type="entry name" value="SANT/Myb"/>
</dbReference>
<keyword evidence="2 8" id="KW-0238">DNA-binding</keyword>
<dbReference type="PANTHER" id="PTHR46621">
    <property type="entry name" value="SNRNA-ACTIVATING PROTEIN COMPLEX SUBUNIT 4"/>
    <property type="match status" value="1"/>
</dbReference>
<feature type="domain" description="HTH myb-type" evidence="7">
    <location>
        <begin position="119"/>
        <end position="168"/>
    </location>
</feature>
<dbReference type="SUPFAM" id="SSF46689">
    <property type="entry name" value="Homeodomain-like"/>
    <property type="match status" value="2"/>
</dbReference>
<dbReference type="GO" id="GO:0042795">
    <property type="term" value="P:snRNA transcription by RNA polymerase II"/>
    <property type="evidence" value="ECO:0007669"/>
    <property type="project" value="TreeGrafter"/>
</dbReference>
<dbReference type="PROSITE" id="PS50090">
    <property type="entry name" value="MYB_LIKE"/>
    <property type="match status" value="3"/>
</dbReference>